<name>A0ABT3FPV5_9BACT</name>
<protein>
    <submittedName>
        <fullName evidence="1">Uncharacterized protein</fullName>
    </submittedName>
</protein>
<reference evidence="1 2" key="1">
    <citation type="submission" date="2022-10" db="EMBL/GenBank/DDBJ databases">
        <title>Luteolibacter flavescens strain MCCC 1K03193, whole genome shotgun sequencing project.</title>
        <authorList>
            <person name="Zhao G."/>
            <person name="Shen L."/>
        </authorList>
    </citation>
    <scope>NUCLEOTIDE SEQUENCE [LARGE SCALE GENOMIC DNA]</scope>
    <source>
        <strain evidence="1 2">MCCC 1K03193</strain>
    </source>
</reference>
<proteinExistence type="predicted"/>
<dbReference type="Proteomes" id="UP001207930">
    <property type="component" value="Unassembled WGS sequence"/>
</dbReference>
<accession>A0ABT3FPV5</accession>
<dbReference type="RefSeq" id="WP_264501563.1">
    <property type="nucleotide sequence ID" value="NZ_JAPDDS010000006.1"/>
</dbReference>
<keyword evidence="2" id="KW-1185">Reference proteome</keyword>
<evidence type="ECO:0000313" key="1">
    <source>
        <dbReference type="EMBL" id="MCW1885608.1"/>
    </source>
</evidence>
<gene>
    <name evidence="1" type="ORF">OKA04_12790</name>
</gene>
<dbReference type="EMBL" id="JAPDDS010000006">
    <property type="protein sequence ID" value="MCW1885608.1"/>
    <property type="molecule type" value="Genomic_DNA"/>
</dbReference>
<comment type="caution">
    <text evidence="1">The sequence shown here is derived from an EMBL/GenBank/DDBJ whole genome shotgun (WGS) entry which is preliminary data.</text>
</comment>
<evidence type="ECO:0000313" key="2">
    <source>
        <dbReference type="Proteomes" id="UP001207930"/>
    </source>
</evidence>
<organism evidence="1 2">
    <name type="scientific">Luteolibacter flavescens</name>
    <dbReference type="NCBI Taxonomy" id="1859460"/>
    <lineage>
        <taxon>Bacteria</taxon>
        <taxon>Pseudomonadati</taxon>
        <taxon>Verrucomicrobiota</taxon>
        <taxon>Verrucomicrobiia</taxon>
        <taxon>Verrucomicrobiales</taxon>
        <taxon>Verrucomicrobiaceae</taxon>
        <taxon>Luteolibacter</taxon>
    </lineage>
</organism>
<sequence>MAKTAEECLPARIDQCGRILPELPVEVRLQDGVLCPEDVVPVKAEIREAGGETKGGVPVAGGHQIEQLRQLGPHGAGAKGVAWKLKGIDR</sequence>